<proteinExistence type="predicted"/>
<sequence>MLLRSKCLRSRSQLRAVRVDRRQGGIQTFAALRAEVGIVKALPFYLSHTNSSNFETFELLSSVLQKSLIYRLLYLEQAYAGQSFCECRACPAKQSA</sequence>
<dbReference type="AlphaFoldDB" id="A0A0F8ZGD8"/>
<organism evidence="1">
    <name type="scientific">marine sediment metagenome</name>
    <dbReference type="NCBI Taxonomy" id="412755"/>
    <lineage>
        <taxon>unclassified sequences</taxon>
        <taxon>metagenomes</taxon>
        <taxon>ecological metagenomes</taxon>
    </lineage>
</organism>
<reference evidence="1" key="1">
    <citation type="journal article" date="2015" name="Nature">
        <title>Complex archaea that bridge the gap between prokaryotes and eukaryotes.</title>
        <authorList>
            <person name="Spang A."/>
            <person name="Saw J.H."/>
            <person name="Jorgensen S.L."/>
            <person name="Zaremba-Niedzwiedzka K."/>
            <person name="Martijn J."/>
            <person name="Lind A.E."/>
            <person name="van Eijk R."/>
            <person name="Schleper C."/>
            <person name="Guy L."/>
            <person name="Ettema T.J."/>
        </authorList>
    </citation>
    <scope>NUCLEOTIDE SEQUENCE</scope>
</reference>
<name>A0A0F8ZGD8_9ZZZZ</name>
<protein>
    <submittedName>
        <fullName evidence="1">Uncharacterized protein</fullName>
    </submittedName>
</protein>
<gene>
    <name evidence="1" type="ORF">LCGC14_3038000</name>
</gene>
<comment type="caution">
    <text evidence="1">The sequence shown here is derived from an EMBL/GenBank/DDBJ whole genome shotgun (WGS) entry which is preliminary data.</text>
</comment>
<evidence type="ECO:0000313" key="1">
    <source>
        <dbReference type="EMBL" id="KKK59076.1"/>
    </source>
</evidence>
<dbReference type="EMBL" id="LAZR01063655">
    <property type="protein sequence ID" value="KKK59076.1"/>
    <property type="molecule type" value="Genomic_DNA"/>
</dbReference>
<accession>A0A0F8ZGD8</accession>